<dbReference type="NCBIfam" id="TIGR00516">
    <property type="entry name" value="acpS"/>
    <property type="match status" value="1"/>
</dbReference>
<comment type="caution">
    <text evidence="10">The sequence shown here is derived from an EMBL/GenBank/DDBJ whole genome shotgun (WGS) entry which is preliminary data.</text>
</comment>
<dbReference type="EC" id="2.7.8.7" evidence="8"/>
<evidence type="ECO:0000313" key="11">
    <source>
        <dbReference type="Proteomes" id="UP000279446"/>
    </source>
</evidence>
<dbReference type="GO" id="GO:0008897">
    <property type="term" value="F:holo-[acyl-carrier-protein] synthase activity"/>
    <property type="evidence" value="ECO:0007669"/>
    <property type="project" value="UniProtKB-UniRule"/>
</dbReference>
<evidence type="ECO:0000256" key="6">
    <source>
        <dbReference type="ARBA" id="ARBA00023098"/>
    </source>
</evidence>
<dbReference type="GO" id="GO:0005737">
    <property type="term" value="C:cytoplasm"/>
    <property type="evidence" value="ECO:0007669"/>
    <property type="project" value="UniProtKB-SubCell"/>
</dbReference>
<evidence type="ECO:0000256" key="5">
    <source>
        <dbReference type="ARBA" id="ARBA00022842"/>
    </source>
</evidence>
<keyword evidence="4 8" id="KW-0276">Fatty acid metabolism</keyword>
<evidence type="ECO:0000256" key="2">
    <source>
        <dbReference type="ARBA" id="ARBA00022679"/>
    </source>
</evidence>
<dbReference type="HAMAP" id="MF_00101">
    <property type="entry name" value="AcpS"/>
    <property type="match status" value="1"/>
</dbReference>
<dbReference type="EMBL" id="RZNY01000001">
    <property type="protein sequence ID" value="RUT48514.1"/>
    <property type="molecule type" value="Genomic_DNA"/>
</dbReference>
<comment type="catalytic activity">
    <reaction evidence="8">
        <text>apo-[ACP] + CoA = holo-[ACP] + adenosine 3',5'-bisphosphate + H(+)</text>
        <dbReference type="Rhea" id="RHEA:12068"/>
        <dbReference type="Rhea" id="RHEA-COMP:9685"/>
        <dbReference type="Rhea" id="RHEA-COMP:9690"/>
        <dbReference type="ChEBI" id="CHEBI:15378"/>
        <dbReference type="ChEBI" id="CHEBI:29999"/>
        <dbReference type="ChEBI" id="CHEBI:57287"/>
        <dbReference type="ChEBI" id="CHEBI:58343"/>
        <dbReference type="ChEBI" id="CHEBI:64479"/>
        <dbReference type="EC" id="2.7.8.7"/>
    </reaction>
</comment>
<reference evidence="10 11" key="1">
    <citation type="submission" date="2018-12" db="EMBL/GenBank/DDBJ databases">
        <authorList>
            <person name="Sun L."/>
            <person name="Chen Z."/>
        </authorList>
    </citation>
    <scope>NUCLEOTIDE SEQUENCE [LARGE SCALE GENOMIC DNA]</scope>
    <source>
        <strain evidence="10 11">DSM 15890</strain>
    </source>
</reference>
<evidence type="ECO:0000256" key="7">
    <source>
        <dbReference type="ARBA" id="ARBA00023160"/>
    </source>
</evidence>
<dbReference type="Pfam" id="PF01648">
    <property type="entry name" value="ACPS"/>
    <property type="match status" value="1"/>
</dbReference>
<name>A0A433YF50_9BACL</name>
<evidence type="ECO:0000313" key="10">
    <source>
        <dbReference type="EMBL" id="RUT48514.1"/>
    </source>
</evidence>
<dbReference type="GO" id="GO:0000287">
    <property type="term" value="F:magnesium ion binding"/>
    <property type="evidence" value="ECO:0007669"/>
    <property type="project" value="UniProtKB-UniRule"/>
</dbReference>
<dbReference type="InterPro" id="IPR037143">
    <property type="entry name" value="4-PPantetheinyl_Trfase_dom_sf"/>
</dbReference>
<evidence type="ECO:0000256" key="3">
    <source>
        <dbReference type="ARBA" id="ARBA00022723"/>
    </source>
</evidence>
<keyword evidence="3 8" id="KW-0479">Metal-binding</keyword>
<keyword evidence="2 8" id="KW-0808">Transferase</keyword>
<feature type="domain" description="4'-phosphopantetheinyl transferase" evidence="9">
    <location>
        <begin position="4"/>
        <end position="96"/>
    </location>
</feature>
<evidence type="ECO:0000256" key="1">
    <source>
        <dbReference type="ARBA" id="ARBA00022516"/>
    </source>
</evidence>
<dbReference type="InterPro" id="IPR008278">
    <property type="entry name" value="4-PPantetheinyl_Trfase_dom"/>
</dbReference>
<dbReference type="Gene3D" id="3.90.470.20">
    <property type="entry name" value="4'-phosphopantetheinyl transferase domain"/>
    <property type="match status" value="1"/>
</dbReference>
<dbReference type="InterPro" id="IPR004568">
    <property type="entry name" value="Ppantetheine-prot_Trfase_dom"/>
</dbReference>
<dbReference type="SUPFAM" id="SSF56214">
    <property type="entry name" value="4'-phosphopantetheinyl transferase"/>
    <property type="match status" value="1"/>
</dbReference>
<feature type="binding site" evidence="8">
    <location>
        <position position="58"/>
    </location>
    <ligand>
        <name>Mg(2+)</name>
        <dbReference type="ChEBI" id="CHEBI:18420"/>
    </ligand>
</feature>
<keyword evidence="5 8" id="KW-0460">Magnesium</keyword>
<organism evidence="10 11">
    <name type="scientific">Paenibacillus anaericanus</name>
    <dbReference type="NCBI Taxonomy" id="170367"/>
    <lineage>
        <taxon>Bacteria</taxon>
        <taxon>Bacillati</taxon>
        <taxon>Bacillota</taxon>
        <taxon>Bacilli</taxon>
        <taxon>Bacillales</taxon>
        <taxon>Paenibacillaceae</taxon>
        <taxon>Paenibacillus</taxon>
    </lineage>
</organism>
<gene>
    <name evidence="8" type="primary">acpS</name>
    <name evidence="10" type="ORF">EJP82_00770</name>
</gene>
<feature type="binding site" evidence="8">
    <location>
        <position position="8"/>
    </location>
    <ligand>
        <name>Mg(2+)</name>
        <dbReference type="ChEBI" id="CHEBI:18420"/>
    </ligand>
</feature>
<comment type="function">
    <text evidence="8">Transfers the 4'-phosphopantetheine moiety from coenzyme A to a Ser of acyl-carrier-protein.</text>
</comment>
<evidence type="ECO:0000256" key="4">
    <source>
        <dbReference type="ARBA" id="ARBA00022832"/>
    </source>
</evidence>
<keyword evidence="1 8" id="KW-0444">Lipid biosynthesis</keyword>
<dbReference type="OrthoDB" id="517356at2"/>
<dbReference type="InterPro" id="IPR002582">
    <property type="entry name" value="ACPS"/>
</dbReference>
<dbReference type="Proteomes" id="UP000279446">
    <property type="component" value="Unassembled WGS sequence"/>
</dbReference>
<keyword evidence="7 8" id="KW-0275">Fatty acid biosynthesis</keyword>
<comment type="cofactor">
    <cofactor evidence="8">
        <name>Mg(2+)</name>
        <dbReference type="ChEBI" id="CHEBI:18420"/>
    </cofactor>
</comment>
<accession>A0A433YF50</accession>
<comment type="subcellular location">
    <subcellularLocation>
        <location evidence="8">Cytoplasm</location>
    </subcellularLocation>
</comment>
<keyword evidence="6 8" id="KW-0443">Lipid metabolism</keyword>
<dbReference type="AlphaFoldDB" id="A0A433YF50"/>
<protein>
    <recommendedName>
        <fullName evidence="8">Holo-[acyl-carrier-protein] synthase</fullName>
        <shortName evidence="8">Holo-ACP synthase</shortName>
        <ecNumber evidence="8">2.7.8.7</ecNumber>
    </recommendedName>
    <alternativeName>
        <fullName evidence="8">4'-phosphopantetheinyl transferase AcpS</fullName>
    </alternativeName>
</protein>
<keyword evidence="11" id="KW-1185">Reference proteome</keyword>
<comment type="similarity">
    <text evidence="8">Belongs to the P-Pant transferase superfamily. AcpS family.</text>
</comment>
<dbReference type="NCBIfam" id="TIGR00556">
    <property type="entry name" value="pantethn_trn"/>
    <property type="match status" value="1"/>
</dbReference>
<evidence type="ECO:0000259" key="9">
    <source>
        <dbReference type="Pfam" id="PF01648"/>
    </source>
</evidence>
<dbReference type="GO" id="GO:0006633">
    <property type="term" value="P:fatty acid biosynthetic process"/>
    <property type="evidence" value="ECO:0007669"/>
    <property type="project" value="UniProtKB-UniRule"/>
</dbReference>
<proteinExistence type="inferred from homology"/>
<keyword evidence="8" id="KW-0963">Cytoplasm</keyword>
<dbReference type="RefSeq" id="WP_127190108.1">
    <property type="nucleotide sequence ID" value="NZ_JAUSSS010000004.1"/>
</dbReference>
<evidence type="ECO:0000256" key="8">
    <source>
        <dbReference type="HAMAP-Rule" id="MF_00101"/>
    </source>
</evidence>
<sequence>MIYGIGHDVVDIERVQAMLKGRIGEKLMHRVLTPAELELPGRLARPAEFLSGRFAAKEALSKAFGCGIGEVLGFKDMEVLPDVKGKPFVSLSSEAWTRLQLRGPEEYNIHLSITHERHMASAFVVVEQLK</sequence>